<dbReference type="AlphaFoldDB" id="C4JUD1"/>
<evidence type="ECO:0000256" key="1">
    <source>
        <dbReference type="SAM" id="Phobius"/>
    </source>
</evidence>
<dbReference type="PANTHER" id="PTHR24559">
    <property type="entry name" value="TRANSPOSON TY3-I GAG-POL POLYPROTEIN"/>
    <property type="match status" value="1"/>
</dbReference>
<dbReference type="Proteomes" id="UP000002058">
    <property type="component" value="Unassembled WGS sequence"/>
</dbReference>
<organism evidence="2 3">
    <name type="scientific">Uncinocarpus reesii (strain UAMH 1704)</name>
    <dbReference type="NCBI Taxonomy" id="336963"/>
    <lineage>
        <taxon>Eukaryota</taxon>
        <taxon>Fungi</taxon>
        <taxon>Dikarya</taxon>
        <taxon>Ascomycota</taxon>
        <taxon>Pezizomycotina</taxon>
        <taxon>Eurotiomycetes</taxon>
        <taxon>Eurotiomycetidae</taxon>
        <taxon>Onygenales</taxon>
        <taxon>Onygenaceae</taxon>
        <taxon>Uncinocarpus</taxon>
    </lineage>
</organism>
<keyword evidence="3" id="KW-1185">Reference proteome</keyword>
<keyword evidence="1" id="KW-1133">Transmembrane helix</keyword>
<proteinExistence type="predicted"/>
<gene>
    <name evidence="2" type="ORF">UREG_06070</name>
</gene>
<dbReference type="eggNOG" id="KOG0017">
    <property type="taxonomic scope" value="Eukaryota"/>
</dbReference>
<feature type="transmembrane region" description="Helical" evidence="1">
    <location>
        <begin position="21"/>
        <end position="40"/>
    </location>
</feature>
<dbReference type="InterPro" id="IPR053134">
    <property type="entry name" value="RNA-dir_DNA_polymerase"/>
</dbReference>
<keyword evidence="1" id="KW-0472">Membrane</keyword>
<dbReference type="KEGG" id="ure:UREG_06070"/>
<evidence type="ECO:0008006" key="4">
    <source>
        <dbReference type="Google" id="ProtNLM"/>
    </source>
</evidence>
<name>C4JUD1_UNCRE</name>
<dbReference type="SUPFAM" id="SSF56672">
    <property type="entry name" value="DNA/RNA polymerases"/>
    <property type="match status" value="1"/>
</dbReference>
<dbReference type="STRING" id="336963.C4JUD1"/>
<dbReference type="InterPro" id="IPR043502">
    <property type="entry name" value="DNA/RNA_pol_sf"/>
</dbReference>
<dbReference type="InParanoid" id="C4JUD1"/>
<dbReference type="RefSeq" id="XP_002585381.1">
    <property type="nucleotide sequence ID" value="XM_002585335.1"/>
</dbReference>
<dbReference type="GeneID" id="8438976"/>
<protein>
    <recommendedName>
        <fullName evidence="4">Reverse transcriptase domain-containing protein</fullName>
    </recommendedName>
</protein>
<dbReference type="PANTHER" id="PTHR24559:SF444">
    <property type="entry name" value="REVERSE TRANSCRIPTASE DOMAIN-CONTAINING PROTEIN"/>
    <property type="match status" value="1"/>
</dbReference>
<dbReference type="Gene3D" id="3.10.10.10">
    <property type="entry name" value="HIV Type 1 Reverse Transcriptase, subunit A, domain 1"/>
    <property type="match status" value="1"/>
</dbReference>
<dbReference type="InterPro" id="IPR043128">
    <property type="entry name" value="Rev_trsase/Diguanyl_cyclase"/>
</dbReference>
<dbReference type="HOGENOM" id="CLU_2279534_0_0_1"/>
<dbReference type="OMA" id="TIMCIDY"/>
<evidence type="ECO:0000313" key="2">
    <source>
        <dbReference type="EMBL" id="EEP81228.1"/>
    </source>
</evidence>
<reference evidence="3" key="1">
    <citation type="journal article" date="2009" name="Genome Res.">
        <title>Comparative genomic analyses of the human fungal pathogens Coccidioides and their relatives.</title>
        <authorList>
            <person name="Sharpton T.J."/>
            <person name="Stajich J.E."/>
            <person name="Rounsley S.D."/>
            <person name="Gardner M.J."/>
            <person name="Wortman J.R."/>
            <person name="Jordar V.S."/>
            <person name="Maiti R."/>
            <person name="Kodira C.D."/>
            <person name="Neafsey D.E."/>
            <person name="Zeng Q."/>
            <person name="Hung C.-Y."/>
            <person name="McMahan C."/>
            <person name="Muszewska A."/>
            <person name="Grynberg M."/>
            <person name="Mandel M.A."/>
            <person name="Kellner E.M."/>
            <person name="Barker B.M."/>
            <person name="Galgiani J.N."/>
            <person name="Orbach M.J."/>
            <person name="Kirkland T.N."/>
            <person name="Cole G.T."/>
            <person name="Henn M.R."/>
            <person name="Birren B.W."/>
            <person name="Taylor J.W."/>
        </authorList>
    </citation>
    <scope>NUCLEOTIDE SEQUENCE [LARGE SCALE GENOMIC DNA]</scope>
    <source>
        <strain evidence="3">UAMH 1704</strain>
    </source>
</reference>
<dbReference type="EMBL" id="CH476617">
    <property type="protein sequence ID" value="EEP81228.1"/>
    <property type="molecule type" value="Genomic_DNA"/>
</dbReference>
<keyword evidence="1" id="KW-0812">Transmembrane</keyword>
<dbReference type="OrthoDB" id="4177918at2759"/>
<evidence type="ECO:0000313" key="3">
    <source>
        <dbReference type="Proteomes" id="UP000002058"/>
    </source>
</evidence>
<dbReference type="Gene3D" id="3.30.70.270">
    <property type="match status" value="1"/>
</dbReference>
<dbReference type="VEuPathDB" id="FungiDB:UREG_06070"/>
<accession>C4JUD1</accession>
<sequence length="102" mass="11932">MSMKELKTVKKYLVANLKKRFIVPTTALFTSPILIAHNGAKLCFCVNFHKLNAISKYDQYLFLLIDELMDQLNEAKYFTKLNICQEFHRIHMSEESEDLTSL</sequence>